<dbReference type="AlphaFoldDB" id="A0AAW3HXE6"/>
<dbReference type="Proteomes" id="UP000037511">
    <property type="component" value="Unassembled WGS sequence"/>
</dbReference>
<accession>A0AAW3HXE6</accession>
<dbReference type="EMBL" id="LGVG01000054">
    <property type="protein sequence ID" value="KNE23830.1"/>
    <property type="molecule type" value="Genomic_DNA"/>
</dbReference>
<evidence type="ECO:0000313" key="2">
    <source>
        <dbReference type="Proteomes" id="UP000037511"/>
    </source>
</evidence>
<reference evidence="1 2" key="1">
    <citation type="submission" date="2015-07" db="EMBL/GenBank/DDBJ databases">
        <title>Draft genome of Achromobacter spanius.</title>
        <authorList>
            <person name="Wang X."/>
        </authorList>
    </citation>
    <scope>NUCLEOTIDE SEQUENCE [LARGE SCALE GENOMIC DNA]</scope>
    <source>
        <strain evidence="1 2">CGMCC9173</strain>
    </source>
</reference>
<sequence>MDLDVITHAAIVPALALLPPAMNTSQARILLLAIGLQESRFQHRRQIGGPARGFWQFERNGGVQGVLTHSASRDDALRICADRHVVPDSATVHAALETDDVLAAAFARLLLWTDPRRLPAIGDADGAWALYLRTWRPGKPHPHTWPALYAKALSVMEPEHARLV</sequence>
<evidence type="ECO:0008006" key="3">
    <source>
        <dbReference type="Google" id="ProtNLM"/>
    </source>
</evidence>
<dbReference type="RefSeq" id="WP_050449846.1">
    <property type="nucleotide sequence ID" value="NZ_LGVG01000054.1"/>
</dbReference>
<name>A0AAW3HXE6_9BURK</name>
<evidence type="ECO:0000313" key="1">
    <source>
        <dbReference type="EMBL" id="KNE23830.1"/>
    </source>
</evidence>
<comment type="caution">
    <text evidence="1">The sequence shown here is derived from an EMBL/GenBank/DDBJ whole genome shotgun (WGS) entry which is preliminary data.</text>
</comment>
<proteinExistence type="predicted"/>
<protein>
    <recommendedName>
        <fullName evidence="3">Lysozyme</fullName>
    </recommendedName>
</protein>
<organism evidence="1 2">
    <name type="scientific">Achromobacter spanius</name>
    <dbReference type="NCBI Taxonomy" id="217203"/>
    <lineage>
        <taxon>Bacteria</taxon>
        <taxon>Pseudomonadati</taxon>
        <taxon>Pseudomonadota</taxon>
        <taxon>Betaproteobacteria</taxon>
        <taxon>Burkholderiales</taxon>
        <taxon>Alcaligenaceae</taxon>
        <taxon>Achromobacter</taxon>
    </lineage>
</organism>
<gene>
    <name evidence="1" type="ORF">AFM18_26265</name>
</gene>